<dbReference type="EMBL" id="JACEEZ010019377">
    <property type="protein sequence ID" value="KAG0715802.1"/>
    <property type="molecule type" value="Genomic_DNA"/>
</dbReference>
<organism evidence="1 2">
    <name type="scientific">Chionoecetes opilio</name>
    <name type="common">Atlantic snow crab</name>
    <name type="synonym">Cancer opilio</name>
    <dbReference type="NCBI Taxonomy" id="41210"/>
    <lineage>
        <taxon>Eukaryota</taxon>
        <taxon>Metazoa</taxon>
        <taxon>Ecdysozoa</taxon>
        <taxon>Arthropoda</taxon>
        <taxon>Crustacea</taxon>
        <taxon>Multicrustacea</taxon>
        <taxon>Malacostraca</taxon>
        <taxon>Eumalacostraca</taxon>
        <taxon>Eucarida</taxon>
        <taxon>Decapoda</taxon>
        <taxon>Pleocyemata</taxon>
        <taxon>Brachyura</taxon>
        <taxon>Eubrachyura</taxon>
        <taxon>Majoidea</taxon>
        <taxon>Majidae</taxon>
        <taxon>Chionoecetes</taxon>
    </lineage>
</organism>
<evidence type="ECO:0000313" key="1">
    <source>
        <dbReference type="EMBL" id="KAG0715802.1"/>
    </source>
</evidence>
<keyword evidence="2" id="KW-1185">Reference proteome</keyword>
<protein>
    <submittedName>
        <fullName evidence="1">Uncharacterized protein</fullName>
    </submittedName>
</protein>
<dbReference type="Proteomes" id="UP000770661">
    <property type="component" value="Unassembled WGS sequence"/>
</dbReference>
<comment type="caution">
    <text evidence="1">The sequence shown here is derived from an EMBL/GenBank/DDBJ whole genome shotgun (WGS) entry which is preliminary data.</text>
</comment>
<reference evidence="1" key="1">
    <citation type="submission" date="2020-07" db="EMBL/GenBank/DDBJ databases">
        <title>The High-quality genome of the commercially important snow crab, Chionoecetes opilio.</title>
        <authorList>
            <person name="Jeong J.-H."/>
            <person name="Ryu S."/>
        </authorList>
    </citation>
    <scope>NUCLEOTIDE SEQUENCE</scope>
    <source>
        <strain evidence="1">MADBK_172401_WGS</strain>
        <tissue evidence="1">Digestive gland</tissue>
    </source>
</reference>
<dbReference type="AlphaFoldDB" id="A0A8J5CQ10"/>
<accession>A0A8J5CQ10</accession>
<evidence type="ECO:0000313" key="2">
    <source>
        <dbReference type="Proteomes" id="UP000770661"/>
    </source>
</evidence>
<name>A0A8J5CQ10_CHIOP</name>
<sequence length="131" mass="15095">MVPDSYGKLHPRLIREDPCVSDRGALWKVPGATLYQRTRCHLRKPAFKWPQAPMICLAYDSTDSLIVLQDGSPSPVARVHVDQKAWTDWQKLNTLEILVNYCLQVYLKLYYDIKVHHRLEDAPSTSSRSSE</sequence>
<gene>
    <name evidence="1" type="ORF">GWK47_011106</name>
</gene>
<proteinExistence type="predicted"/>